<comment type="caution">
    <text evidence="1">The sequence shown here is derived from an EMBL/GenBank/DDBJ whole genome shotgun (WGS) entry which is preliminary data.</text>
</comment>
<dbReference type="EMBL" id="RAVZ01000666">
    <property type="protein sequence ID" value="RKG66891.1"/>
    <property type="molecule type" value="Genomic_DNA"/>
</dbReference>
<protein>
    <submittedName>
        <fullName evidence="1">HupE/UreJ family protein</fullName>
    </submittedName>
</protein>
<feature type="non-terminal residue" evidence="1">
    <location>
        <position position="153"/>
    </location>
</feature>
<evidence type="ECO:0000313" key="1">
    <source>
        <dbReference type="EMBL" id="RKG66891.1"/>
    </source>
</evidence>
<sequence>MALMVLALLGPGVAHAHEAELISVRAVRDDASPDHVRETLTLSPETLRLLLPDLGARDGDAPGAPSFFEARRAELEARVWSRVPLFADEAPCILQSSGGAWDAERGVALHADFRCPPGALHQTFGVLDVLPRGYRVIRAGLGEGGAPAGAAFA</sequence>
<keyword evidence="2" id="KW-1185">Reference proteome</keyword>
<gene>
    <name evidence="1" type="ORF">D7V88_41345</name>
</gene>
<accession>A0A3A8HM23</accession>
<reference evidence="2" key="1">
    <citation type="submission" date="2018-09" db="EMBL/GenBank/DDBJ databases">
        <authorList>
            <person name="Livingstone P.G."/>
            <person name="Whitworth D.E."/>
        </authorList>
    </citation>
    <scope>NUCLEOTIDE SEQUENCE [LARGE SCALE GENOMIC DNA]</scope>
    <source>
        <strain evidence="2">CA054A</strain>
    </source>
</reference>
<organism evidence="1 2">
    <name type="scientific">Corallococcus terminator</name>
    <dbReference type="NCBI Taxonomy" id="2316733"/>
    <lineage>
        <taxon>Bacteria</taxon>
        <taxon>Pseudomonadati</taxon>
        <taxon>Myxococcota</taxon>
        <taxon>Myxococcia</taxon>
        <taxon>Myxococcales</taxon>
        <taxon>Cystobacterineae</taxon>
        <taxon>Myxococcaceae</taxon>
        <taxon>Corallococcus</taxon>
    </lineage>
</organism>
<dbReference type="Proteomes" id="UP000268094">
    <property type="component" value="Unassembled WGS sequence"/>
</dbReference>
<name>A0A3A8HM23_9BACT</name>
<proteinExistence type="predicted"/>
<evidence type="ECO:0000313" key="2">
    <source>
        <dbReference type="Proteomes" id="UP000268094"/>
    </source>
</evidence>
<dbReference type="AlphaFoldDB" id="A0A3A8HM23"/>